<gene>
    <name evidence="2" type="ORF">NDU88_004929</name>
</gene>
<feature type="compositionally biased region" description="Basic and acidic residues" evidence="1">
    <location>
        <begin position="41"/>
        <end position="79"/>
    </location>
</feature>
<sequence>MPATGVTESGTVSRFSFMDDAPPGYHGNIDADKLPGNPDIRVPERVERENGLRARGAERQENADRGERRQGERPEDRGRRLNIGEILEAKDQGRIETKRRPEGRRLRHVPGGTWLNKGLPMYRDSMMSS</sequence>
<proteinExistence type="predicted"/>
<feature type="compositionally biased region" description="Basic and acidic residues" evidence="1">
    <location>
        <begin position="87"/>
        <end position="104"/>
    </location>
</feature>
<protein>
    <submittedName>
        <fullName evidence="2">Uncharacterized protein</fullName>
    </submittedName>
</protein>
<dbReference type="EMBL" id="JANPWB010000010">
    <property type="protein sequence ID" value="KAJ1138548.1"/>
    <property type="molecule type" value="Genomic_DNA"/>
</dbReference>
<comment type="caution">
    <text evidence="2">The sequence shown here is derived from an EMBL/GenBank/DDBJ whole genome shotgun (WGS) entry which is preliminary data.</text>
</comment>
<dbReference type="AlphaFoldDB" id="A0AAV7QE44"/>
<reference evidence="2" key="1">
    <citation type="journal article" date="2022" name="bioRxiv">
        <title>Sequencing and chromosome-scale assembly of the giantPleurodeles waltlgenome.</title>
        <authorList>
            <person name="Brown T."/>
            <person name="Elewa A."/>
            <person name="Iarovenko S."/>
            <person name="Subramanian E."/>
            <person name="Araus A.J."/>
            <person name="Petzold A."/>
            <person name="Susuki M."/>
            <person name="Suzuki K.-i.T."/>
            <person name="Hayashi T."/>
            <person name="Toyoda A."/>
            <person name="Oliveira C."/>
            <person name="Osipova E."/>
            <person name="Leigh N.D."/>
            <person name="Simon A."/>
            <person name="Yun M.H."/>
        </authorList>
    </citation>
    <scope>NUCLEOTIDE SEQUENCE</scope>
    <source>
        <strain evidence="2">20211129_DDA</strain>
        <tissue evidence="2">Liver</tissue>
    </source>
</reference>
<evidence type="ECO:0000313" key="3">
    <source>
        <dbReference type="Proteomes" id="UP001066276"/>
    </source>
</evidence>
<name>A0AAV7QE44_PLEWA</name>
<organism evidence="2 3">
    <name type="scientific">Pleurodeles waltl</name>
    <name type="common">Iberian ribbed newt</name>
    <dbReference type="NCBI Taxonomy" id="8319"/>
    <lineage>
        <taxon>Eukaryota</taxon>
        <taxon>Metazoa</taxon>
        <taxon>Chordata</taxon>
        <taxon>Craniata</taxon>
        <taxon>Vertebrata</taxon>
        <taxon>Euteleostomi</taxon>
        <taxon>Amphibia</taxon>
        <taxon>Batrachia</taxon>
        <taxon>Caudata</taxon>
        <taxon>Salamandroidea</taxon>
        <taxon>Salamandridae</taxon>
        <taxon>Pleurodelinae</taxon>
        <taxon>Pleurodeles</taxon>
    </lineage>
</organism>
<keyword evidence="3" id="KW-1185">Reference proteome</keyword>
<accession>A0AAV7QE44</accession>
<dbReference type="Proteomes" id="UP001066276">
    <property type="component" value="Chromosome 6"/>
</dbReference>
<feature type="compositionally biased region" description="Polar residues" evidence="1">
    <location>
        <begin position="1"/>
        <end position="14"/>
    </location>
</feature>
<evidence type="ECO:0000256" key="1">
    <source>
        <dbReference type="SAM" id="MobiDB-lite"/>
    </source>
</evidence>
<evidence type="ECO:0000313" key="2">
    <source>
        <dbReference type="EMBL" id="KAJ1138548.1"/>
    </source>
</evidence>
<feature type="region of interest" description="Disordered" evidence="1">
    <location>
        <begin position="1"/>
        <end position="112"/>
    </location>
</feature>